<dbReference type="Proteomes" id="UP000286576">
    <property type="component" value="Unassembled WGS sequence"/>
</dbReference>
<reference evidence="1 2" key="1">
    <citation type="submission" date="2018-08" db="EMBL/GenBank/DDBJ databases">
        <title>Erythrobacter zhengii sp.nov., a bacterium isolated from deep-sea sediment.</title>
        <authorList>
            <person name="Fang C."/>
            <person name="Wu Y.-H."/>
            <person name="Sun C."/>
            <person name="Wang H."/>
            <person name="Cheng H."/>
            <person name="Meng F.-X."/>
            <person name="Wang C.-S."/>
            <person name="Xu X.-W."/>
        </authorList>
    </citation>
    <scope>NUCLEOTIDE SEQUENCE [LARGE SCALE GENOMIC DNA]</scope>
    <source>
        <strain evidence="1 2">V18</strain>
    </source>
</reference>
<accession>A0A418NUM1</accession>
<evidence type="ECO:0000313" key="2">
    <source>
        <dbReference type="Proteomes" id="UP000286576"/>
    </source>
</evidence>
<protein>
    <submittedName>
        <fullName evidence="1">Ribonuclease</fullName>
    </submittedName>
</protein>
<dbReference type="EMBL" id="QXFL01000002">
    <property type="protein sequence ID" value="RIV87654.1"/>
    <property type="molecule type" value="Genomic_DNA"/>
</dbReference>
<dbReference type="AlphaFoldDB" id="A0A418NUM1"/>
<name>A0A418NUM1_9SPHN</name>
<proteinExistence type="predicted"/>
<dbReference type="RefSeq" id="WP_119585290.1">
    <property type="nucleotide sequence ID" value="NZ_CAWODQ010000012.1"/>
</dbReference>
<dbReference type="OrthoDB" id="7403919at2"/>
<evidence type="ECO:0000313" key="1">
    <source>
        <dbReference type="EMBL" id="RIV87654.1"/>
    </source>
</evidence>
<sequence>MAEWLVEEGIGEERAVLFRDGEAVATRHRWPGELQSGTVADGRLIQRSAGSARGMVSFEGGQQALVKRLPANASEGASYRVRITRPAIHEQGRSKWAQAEVCDLPEAPPPSLAASLAAEGHAVKTVRRIPAPFWVDAVTDAYAAGRGFAGGSISLFPTPAMTLIDVDGDLAPRDLALAAVPPVAEAIALLDIGGNIGIDFPTLPAKADRRAVDQALDEALASRPHERTAMNGFGFVQIVARLERISLLHRARFQRPALVARQLLRDAEHLEGTGRTIELTASPAVIALLAEDWLAQLRRRSGREVALRPDPALAIEGCHAQIVP</sequence>
<organism evidence="1 2">
    <name type="scientific">Aurantiacibacter zhengii</name>
    <dbReference type="NCBI Taxonomy" id="2307003"/>
    <lineage>
        <taxon>Bacteria</taxon>
        <taxon>Pseudomonadati</taxon>
        <taxon>Pseudomonadota</taxon>
        <taxon>Alphaproteobacteria</taxon>
        <taxon>Sphingomonadales</taxon>
        <taxon>Erythrobacteraceae</taxon>
        <taxon>Aurantiacibacter</taxon>
    </lineage>
</organism>
<gene>
    <name evidence="1" type="ORF">D2V07_04745</name>
</gene>
<keyword evidence="2" id="KW-1185">Reference proteome</keyword>
<comment type="caution">
    <text evidence="1">The sequence shown here is derived from an EMBL/GenBank/DDBJ whole genome shotgun (WGS) entry which is preliminary data.</text>
</comment>